<dbReference type="InterPro" id="IPR000157">
    <property type="entry name" value="TIR_dom"/>
</dbReference>
<accession>A0AAV3ZHF0</accession>
<feature type="region of interest" description="Disordered" evidence="7">
    <location>
        <begin position="405"/>
        <end position="429"/>
    </location>
</feature>
<comment type="subcellular location">
    <subcellularLocation>
        <location evidence="1">Membrane</location>
    </subcellularLocation>
</comment>
<feature type="domain" description="EGF-like" evidence="9">
    <location>
        <begin position="43"/>
        <end position="78"/>
    </location>
</feature>
<dbReference type="SUPFAM" id="SSF52200">
    <property type="entry name" value="Toll/Interleukin receptor TIR domain"/>
    <property type="match status" value="1"/>
</dbReference>
<gene>
    <name evidence="11" type="ORF">PoB_002047200</name>
</gene>
<reference evidence="11 12" key="1">
    <citation type="journal article" date="2021" name="Elife">
        <title>Chloroplast acquisition without the gene transfer in kleptoplastic sea slugs, Plakobranchus ocellatus.</title>
        <authorList>
            <person name="Maeda T."/>
            <person name="Takahashi S."/>
            <person name="Yoshida T."/>
            <person name="Shimamura S."/>
            <person name="Takaki Y."/>
            <person name="Nagai Y."/>
            <person name="Toyoda A."/>
            <person name="Suzuki Y."/>
            <person name="Arimoto A."/>
            <person name="Ishii H."/>
            <person name="Satoh N."/>
            <person name="Nishiyama T."/>
            <person name="Hasebe M."/>
            <person name="Maruyama T."/>
            <person name="Minagawa J."/>
            <person name="Obokata J."/>
            <person name="Shigenobu S."/>
        </authorList>
    </citation>
    <scope>NUCLEOTIDE SEQUENCE [LARGE SCALE GENOMIC DNA]</scope>
</reference>
<sequence>MTDNIKQLQVLSSIFYLYRCIHGTCPDGQACKCDLGYEGDTCAKKECDIPCGHGVCYRLPNNHFTCACESDWQGLDCDQPKCTLPCEKGSCLWRMAANATMYCNCQNPYVGELCDKIKPLLKESSTTLPLIVGIVTPSVCLLALVISLYILWRKRVIFVFRVINMFKAYEDDDDKIYDAYVSLTEKDYTFVKHVLQPKLAEMGHRVYLHARDSIAGDVKSEKILEAIEKSRRCILLLSADYISNEWCRFEYLIAQHETCIKVKQRIIPIMLDDIDKDKKKMDKTLRYIVDSVKCLRYPCPPFELRDGQCSSTGDSEGAHAKNKEVIAFERRQAMFWERLRLSMPKKREACEVPSPTLSCTSDCPLSEHVHYNKKGVRLFLDKCANIFPLRDNGLKSSTTHSILPSSPITPSSTIAPFSPSSENGSFIWQ</sequence>
<evidence type="ECO:0000313" key="12">
    <source>
        <dbReference type="Proteomes" id="UP000735302"/>
    </source>
</evidence>
<evidence type="ECO:0000256" key="4">
    <source>
        <dbReference type="ARBA" id="ARBA00022989"/>
    </source>
</evidence>
<dbReference type="PRINTS" id="PR01537">
    <property type="entry name" value="INTRLKN1R1F"/>
</dbReference>
<dbReference type="AlphaFoldDB" id="A0AAV3ZHF0"/>
<dbReference type="InterPro" id="IPR000742">
    <property type="entry name" value="EGF"/>
</dbReference>
<dbReference type="Proteomes" id="UP000735302">
    <property type="component" value="Unassembled WGS sequence"/>
</dbReference>
<keyword evidence="6" id="KW-1015">Disulfide bond</keyword>
<dbReference type="Gene3D" id="2.10.25.10">
    <property type="entry name" value="Laminin"/>
    <property type="match status" value="1"/>
</dbReference>
<dbReference type="GO" id="GO:0005886">
    <property type="term" value="C:plasma membrane"/>
    <property type="evidence" value="ECO:0007669"/>
    <property type="project" value="TreeGrafter"/>
</dbReference>
<keyword evidence="3" id="KW-0732">Signal</keyword>
<dbReference type="Pfam" id="PF01582">
    <property type="entry name" value="TIR"/>
    <property type="match status" value="1"/>
</dbReference>
<organism evidence="11 12">
    <name type="scientific">Plakobranchus ocellatus</name>
    <dbReference type="NCBI Taxonomy" id="259542"/>
    <lineage>
        <taxon>Eukaryota</taxon>
        <taxon>Metazoa</taxon>
        <taxon>Spiralia</taxon>
        <taxon>Lophotrochozoa</taxon>
        <taxon>Mollusca</taxon>
        <taxon>Gastropoda</taxon>
        <taxon>Heterobranchia</taxon>
        <taxon>Euthyneura</taxon>
        <taxon>Panpulmonata</taxon>
        <taxon>Sacoglossa</taxon>
        <taxon>Placobranchoidea</taxon>
        <taxon>Plakobranchidae</taxon>
        <taxon>Plakobranchus</taxon>
    </lineage>
</organism>
<proteinExistence type="predicted"/>
<dbReference type="PROSITE" id="PS00022">
    <property type="entry name" value="EGF_1"/>
    <property type="match status" value="1"/>
</dbReference>
<evidence type="ECO:0000256" key="3">
    <source>
        <dbReference type="ARBA" id="ARBA00022729"/>
    </source>
</evidence>
<evidence type="ECO:0000259" key="10">
    <source>
        <dbReference type="PROSITE" id="PS50104"/>
    </source>
</evidence>
<feature type="compositionally biased region" description="Low complexity" evidence="7">
    <location>
        <begin position="405"/>
        <end position="421"/>
    </location>
</feature>
<feature type="transmembrane region" description="Helical" evidence="8">
    <location>
        <begin position="128"/>
        <end position="152"/>
    </location>
</feature>
<evidence type="ECO:0000256" key="5">
    <source>
        <dbReference type="ARBA" id="ARBA00023136"/>
    </source>
</evidence>
<dbReference type="Gene3D" id="3.40.50.10140">
    <property type="entry name" value="Toll/interleukin-1 receptor homology (TIR) domain"/>
    <property type="match status" value="1"/>
</dbReference>
<keyword evidence="6" id="KW-0245">EGF-like domain</keyword>
<dbReference type="SMART" id="SM00255">
    <property type="entry name" value="TIR"/>
    <property type="match status" value="1"/>
</dbReference>
<keyword evidence="5 8" id="KW-0472">Membrane</keyword>
<dbReference type="PROSITE" id="PS50026">
    <property type="entry name" value="EGF_3"/>
    <property type="match status" value="1"/>
</dbReference>
<dbReference type="PROSITE" id="PS50104">
    <property type="entry name" value="TIR"/>
    <property type="match status" value="1"/>
</dbReference>
<feature type="domain" description="TIR" evidence="10">
    <location>
        <begin position="175"/>
        <end position="343"/>
    </location>
</feature>
<dbReference type="SMART" id="SM00181">
    <property type="entry name" value="EGF"/>
    <property type="match status" value="3"/>
</dbReference>
<name>A0AAV3ZHF0_9GAST</name>
<evidence type="ECO:0000313" key="11">
    <source>
        <dbReference type="EMBL" id="GFN93966.1"/>
    </source>
</evidence>
<feature type="disulfide bond" evidence="6">
    <location>
        <begin position="68"/>
        <end position="77"/>
    </location>
</feature>
<keyword evidence="12" id="KW-1185">Reference proteome</keyword>
<comment type="caution">
    <text evidence="6">Lacks conserved residue(s) required for the propagation of feature annotation.</text>
</comment>
<protein>
    <submittedName>
        <fullName evidence="11">Protein toll</fullName>
    </submittedName>
</protein>
<comment type="caution">
    <text evidence="11">The sequence shown here is derived from an EMBL/GenBank/DDBJ whole genome shotgun (WGS) entry which is preliminary data.</text>
</comment>
<evidence type="ECO:0000256" key="1">
    <source>
        <dbReference type="ARBA" id="ARBA00004370"/>
    </source>
</evidence>
<dbReference type="EMBL" id="BLXT01002391">
    <property type="protein sequence ID" value="GFN93966.1"/>
    <property type="molecule type" value="Genomic_DNA"/>
</dbReference>
<dbReference type="GO" id="GO:0007165">
    <property type="term" value="P:signal transduction"/>
    <property type="evidence" value="ECO:0007669"/>
    <property type="project" value="InterPro"/>
</dbReference>
<evidence type="ECO:0000259" key="9">
    <source>
        <dbReference type="PROSITE" id="PS50026"/>
    </source>
</evidence>
<dbReference type="InterPro" id="IPR035897">
    <property type="entry name" value="Toll_tir_struct_dom_sf"/>
</dbReference>
<dbReference type="PANTHER" id="PTHR24365">
    <property type="entry name" value="TOLL-LIKE RECEPTOR"/>
    <property type="match status" value="1"/>
</dbReference>
<evidence type="ECO:0000256" key="7">
    <source>
        <dbReference type="SAM" id="MobiDB-lite"/>
    </source>
</evidence>
<dbReference type="PANTHER" id="PTHR24365:SF541">
    <property type="entry name" value="PROTEIN TOLL-RELATED"/>
    <property type="match status" value="1"/>
</dbReference>
<evidence type="ECO:0000256" key="2">
    <source>
        <dbReference type="ARBA" id="ARBA00022692"/>
    </source>
</evidence>
<evidence type="ECO:0000256" key="8">
    <source>
        <dbReference type="SAM" id="Phobius"/>
    </source>
</evidence>
<evidence type="ECO:0000256" key="6">
    <source>
        <dbReference type="PROSITE-ProRule" id="PRU00076"/>
    </source>
</evidence>
<dbReference type="GO" id="GO:0038023">
    <property type="term" value="F:signaling receptor activity"/>
    <property type="evidence" value="ECO:0007669"/>
    <property type="project" value="TreeGrafter"/>
</dbReference>
<keyword evidence="4 8" id="KW-1133">Transmembrane helix</keyword>
<keyword evidence="2 8" id="KW-0812">Transmembrane</keyword>